<sequence length="471" mass="51924">MALERGTIIGILAGVVGVIIPLLLIWFGNCCVTDVARMRDRRGEDADEEGGRGGSSTTTTAAAAPPHDSTLMSLRTFAPALRMRFSYPPATRPISTTPHLFAGGPRPKKHRTYKKAAKKTPHKSNVLSATSFQPRQPFQKNRKPPKIGPERAAHPKALPKAPSRDIIHYIPPSNPLRSRLGPGMYYNAKVSPSRRYSTPLDKDVEAEYLYTLMLRKVFGTPIVPTKSVALKYAMVRCMEATGSHSKAASTRLRKGFLAEALGTKITKKKAWVCDKARATAFDWDLHENMRFIRGHLFTGKEVDYYPPEGQIFGAQALEKTNFEEERGKRFRKAMAILQGDNDATTTTPSAEAAAASTTPTSKIAGMAVASDYDSDGGDSDGKIRDDWVLEDSGSDTDFEALMIGEEDGVISTREGWVDEGSGPDTDIEALMTASDEEGEEWEEWEGDEDEDEDKNKTGKNRWKGRWGGTFR</sequence>
<feature type="region of interest" description="Disordered" evidence="1">
    <location>
        <begin position="339"/>
        <end position="358"/>
    </location>
</feature>
<evidence type="ECO:0000256" key="1">
    <source>
        <dbReference type="SAM" id="MobiDB-lite"/>
    </source>
</evidence>
<dbReference type="Proteomes" id="UP000244722">
    <property type="component" value="Unassembled WGS sequence"/>
</dbReference>
<dbReference type="EMBL" id="NESQ01000320">
    <property type="protein sequence ID" value="PUU74148.1"/>
    <property type="molecule type" value="Genomic_DNA"/>
</dbReference>
<feature type="compositionally biased region" description="Polar residues" evidence="1">
    <location>
        <begin position="123"/>
        <end position="139"/>
    </location>
</feature>
<reference evidence="3 4" key="1">
    <citation type="submission" date="2017-04" db="EMBL/GenBank/DDBJ databases">
        <title>Draft genome sequence of Tuber borchii Vittad., a whitish edible truffle.</title>
        <authorList>
            <consortium name="DOE Joint Genome Institute"/>
            <person name="Murat C."/>
            <person name="Kuo A."/>
            <person name="Barry K.W."/>
            <person name="Clum A."/>
            <person name="Dockter R.B."/>
            <person name="Fauchery L."/>
            <person name="Iotti M."/>
            <person name="Kohler A."/>
            <person name="Labutti K."/>
            <person name="Lindquist E.A."/>
            <person name="Lipzen A."/>
            <person name="Ohm R.A."/>
            <person name="Wang M."/>
            <person name="Grigoriev I.V."/>
            <person name="Zambonelli A."/>
            <person name="Martin F.M."/>
        </authorList>
    </citation>
    <scope>NUCLEOTIDE SEQUENCE [LARGE SCALE GENOMIC DNA]</scope>
    <source>
        <strain evidence="3 4">Tbo3840</strain>
    </source>
</reference>
<name>A0A2T6ZF66_TUBBO</name>
<feature type="compositionally biased region" description="Basic residues" evidence="1">
    <location>
        <begin position="106"/>
        <end position="122"/>
    </location>
</feature>
<feature type="compositionally biased region" description="Acidic residues" evidence="1">
    <location>
        <begin position="434"/>
        <end position="452"/>
    </location>
</feature>
<keyword evidence="2" id="KW-0472">Membrane</keyword>
<gene>
    <name evidence="3" type="ORF">B9Z19DRAFT_1068415</name>
</gene>
<keyword evidence="2" id="KW-0812">Transmembrane</keyword>
<organism evidence="3 4">
    <name type="scientific">Tuber borchii</name>
    <name type="common">White truffle</name>
    <dbReference type="NCBI Taxonomy" id="42251"/>
    <lineage>
        <taxon>Eukaryota</taxon>
        <taxon>Fungi</taxon>
        <taxon>Dikarya</taxon>
        <taxon>Ascomycota</taxon>
        <taxon>Pezizomycotina</taxon>
        <taxon>Pezizomycetes</taxon>
        <taxon>Pezizales</taxon>
        <taxon>Tuberaceae</taxon>
        <taxon>Tuber</taxon>
    </lineage>
</organism>
<feature type="compositionally biased region" description="Low complexity" evidence="1">
    <location>
        <begin position="55"/>
        <end position="64"/>
    </location>
</feature>
<keyword evidence="4" id="KW-1185">Reference proteome</keyword>
<comment type="caution">
    <text evidence="3">The sequence shown here is derived from an EMBL/GenBank/DDBJ whole genome shotgun (WGS) entry which is preliminary data.</text>
</comment>
<feature type="region of interest" description="Disordered" evidence="1">
    <location>
        <begin position="89"/>
        <end position="160"/>
    </location>
</feature>
<evidence type="ECO:0000313" key="3">
    <source>
        <dbReference type="EMBL" id="PUU74148.1"/>
    </source>
</evidence>
<feature type="compositionally biased region" description="Low complexity" evidence="1">
    <location>
        <begin position="343"/>
        <end position="358"/>
    </location>
</feature>
<feature type="region of interest" description="Disordered" evidence="1">
    <location>
        <begin position="42"/>
        <end position="68"/>
    </location>
</feature>
<accession>A0A2T6ZF66</accession>
<dbReference type="AlphaFoldDB" id="A0A2T6ZF66"/>
<evidence type="ECO:0000313" key="4">
    <source>
        <dbReference type="Proteomes" id="UP000244722"/>
    </source>
</evidence>
<evidence type="ECO:0000256" key="2">
    <source>
        <dbReference type="SAM" id="Phobius"/>
    </source>
</evidence>
<protein>
    <submittedName>
        <fullName evidence="3">Uncharacterized protein</fullName>
    </submittedName>
</protein>
<feature type="region of interest" description="Disordered" evidence="1">
    <location>
        <begin position="434"/>
        <end position="471"/>
    </location>
</feature>
<dbReference type="OrthoDB" id="5403850at2759"/>
<proteinExistence type="predicted"/>
<feature type="transmembrane region" description="Helical" evidence="2">
    <location>
        <begin position="7"/>
        <end position="28"/>
    </location>
</feature>
<keyword evidence="2" id="KW-1133">Transmembrane helix</keyword>